<dbReference type="AlphaFoldDB" id="A0ABC9TRK5"/>
<dbReference type="EMBL" id="AWSU01000356">
    <property type="protein sequence ID" value="ERI73939.1"/>
    <property type="molecule type" value="Genomic_DNA"/>
</dbReference>
<feature type="non-terminal residue" evidence="2">
    <location>
        <position position="1"/>
    </location>
</feature>
<reference evidence="2 3" key="1">
    <citation type="submission" date="2013-07" db="EMBL/GenBank/DDBJ databases">
        <authorList>
            <person name="Weinstock G."/>
            <person name="Sodergren E."/>
            <person name="Wylie T."/>
            <person name="Fulton L."/>
            <person name="Fulton R."/>
            <person name="Fronick C."/>
            <person name="O'Laughlin M."/>
            <person name="Godfrey J."/>
            <person name="Miner T."/>
            <person name="Herter B."/>
            <person name="Appelbaum E."/>
            <person name="Cordes M."/>
            <person name="Lek S."/>
            <person name="Wollam A."/>
            <person name="Pepin K.H."/>
            <person name="Palsikar V.B."/>
            <person name="Mitreva M."/>
            <person name="Wilson R.K."/>
        </authorList>
    </citation>
    <scope>NUCLEOTIDE SEQUENCE [LARGE SCALE GENOMIC DNA]</scope>
    <source>
        <strain evidence="2 3">ATCC 14940</strain>
    </source>
</reference>
<comment type="caution">
    <text evidence="2">The sequence shown here is derived from an EMBL/GenBank/DDBJ whole genome shotgun (WGS) entry which is preliminary data.</text>
</comment>
<sequence>ALSAGADLVAARNMLYYKLSGNKAGRISPVLIPLNLLWFGVRFPPPLRLETISIRSGPGQVPRKPLPESSVPCENMDQGK</sequence>
<gene>
    <name evidence="2" type="ORF">CLOSYM_04504</name>
</gene>
<evidence type="ECO:0000313" key="2">
    <source>
        <dbReference type="EMBL" id="ERI73939.1"/>
    </source>
</evidence>
<evidence type="ECO:0000256" key="1">
    <source>
        <dbReference type="SAM" id="MobiDB-lite"/>
    </source>
</evidence>
<feature type="region of interest" description="Disordered" evidence="1">
    <location>
        <begin position="57"/>
        <end position="80"/>
    </location>
</feature>
<organism evidence="2 3">
    <name type="scientific">[Clostridium] symbiosum ATCC 14940</name>
    <dbReference type="NCBI Taxonomy" id="411472"/>
    <lineage>
        <taxon>Bacteria</taxon>
        <taxon>Bacillati</taxon>
        <taxon>Bacillota</taxon>
        <taxon>Clostridia</taxon>
        <taxon>Lachnospirales</taxon>
        <taxon>Lachnospiraceae</taxon>
        <taxon>Otoolea</taxon>
    </lineage>
</organism>
<protein>
    <submittedName>
        <fullName evidence="2">Uncharacterized protein</fullName>
    </submittedName>
</protein>
<evidence type="ECO:0000313" key="3">
    <source>
        <dbReference type="Proteomes" id="UP000016491"/>
    </source>
</evidence>
<accession>A0ABC9TRK5</accession>
<name>A0ABC9TRK5_CLOSY</name>
<proteinExistence type="predicted"/>
<dbReference type="Proteomes" id="UP000016491">
    <property type="component" value="Unassembled WGS sequence"/>
</dbReference>